<keyword evidence="1" id="KW-0274">FAD</keyword>
<keyword evidence="1" id="KW-0285">Flavoprotein</keyword>
<dbReference type="GO" id="GO:0005739">
    <property type="term" value="C:mitochondrion"/>
    <property type="evidence" value="ECO:0007669"/>
    <property type="project" value="TreeGrafter"/>
</dbReference>
<sequence>MAPVLVISLPRSLGSCVKYGKNHTRLCWGLNRRPVVGLVELGIRHKSSPATASLVEENTTTSQMDTASHQDSKDSLDLTFCDHEKAFKSKTTGEIMRALMVFKMCGIKFLVDNNEKLLKLGQKVLGQRIFASLMKASFYGHFVAGEDQIKIQPTLERLRSFGVKSILDYSVEEDISSETAERREME</sequence>
<dbReference type="PANTHER" id="PTHR13914:SF0">
    <property type="entry name" value="PROLINE DEHYDROGENASE 1, MITOCHONDRIAL"/>
    <property type="match status" value="1"/>
</dbReference>
<comment type="cofactor">
    <cofactor evidence="1">
        <name>FAD</name>
        <dbReference type="ChEBI" id="CHEBI:57692"/>
    </cofactor>
</comment>
<dbReference type="GO" id="GO:0071949">
    <property type="term" value="F:FAD binding"/>
    <property type="evidence" value="ECO:0007669"/>
    <property type="project" value="TreeGrafter"/>
</dbReference>
<reference evidence="2" key="1">
    <citation type="submission" date="2023-11" db="EMBL/GenBank/DDBJ databases">
        <title>Genome assemblies of two species of porcelain crab, Petrolisthes cinctipes and Petrolisthes manimaculis (Anomura: Porcellanidae).</title>
        <authorList>
            <person name="Angst P."/>
        </authorList>
    </citation>
    <scope>NUCLEOTIDE SEQUENCE</scope>
    <source>
        <strain evidence="2">PB745_02</strain>
        <tissue evidence="2">Gill</tissue>
    </source>
</reference>
<keyword evidence="1" id="KW-0560">Oxidoreductase</keyword>
<evidence type="ECO:0000313" key="2">
    <source>
        <dbReference type="EMBL" id="KAK4310124.1"/>
    </source>
</evidence>
<comment type="catalytic activity">
    <reaction evidence="1">
        <text>L-proline + a quinone = (S)-1-pyrroline-5-carboxylate + a quinol + H(+)</text>
        <dbReference type="Rhea" id="RHEA:23784"/>
        <dbReference type="ChEBI" id="CHEBI:15378"/>
        <dbReference type="ChEBI" id="CHEBI:17388"/>
        <dbReference type="ChEBI" id="CHEBI:24646"/>
        <dbReference type="ChEBI" id="CHEBI:60039"/>
        <dbReference type="ChEBI" id="CHEBI:132124"/>
        <dbReference type="EC" id="1.5.5.2"/>
    </reaction>
</comment>
<dbReference type="GO" id="GO:0004657">
    <property type="term" value="F:proline dehydrogenase activity"/>
    <property type="evidence" value="ECO:0007669"/>
    <property type="project" value="UniProtKB-EC"/>
</dbReference>
<dbReference type="InterPro" id="IPR015659">
    <property type="entry name" value="Proline_oxidase"/>
</dbReference>
<name>A0AAE1PMR2_9EUCA</name>
<protein>
    <recommendedName>
        <fullName evidence="1">Proline dehydrogenase</fullName>
        <ecNumber evidence="1">1.5.5.2</ecNumber>
    </recommendedName>
</protein>
<evidence type="ECO:0000313" key="3">
    <source>
        <dbReference type="Proteomes" id="UP001292094"/>
    </source>
</evidence>
<dbReference type="EMBL" id="JAWZYT010001673">
    <property type="protein sequence ID" value="KAK4310124.1"/>
    <property type="molecule type" value="Genomic_DNA"/>
</dbReference>
<gene>
    <name evidence="2" type="ORF">Pmani_018299</name>
</gene>
<keyword evidence="3" id="KW-1185">Reference proteome</keyword>
<comment type="function">
    <text evidence="1">Converts proline to delta-1-pyrroline-5-carboxylate.</text>
</comment>
<organism evidence="2 3">
    <name type="scientific">Petrolisthes manimaculis</name>
    <dbReference type="NCBI Taxonomy" id="1843537"/>
    <lineage>
        <taxon>Eukaryota</taxon>
        <taxon>Metazoa</taxon>
        <taxon>Ecdysozoa</taxon>
        <taxon>Arthropoda</taxon>
        <taxon>Crustacea</taxon>
        <taxon>Multicrustacea</taxon>
        <taxon>Malacostraca</taxon>
        <taxon>Eumalacostraca</taxon>
        <taxon>Eucarida</taxon>
        <taxon>Decapoda</taxon>
        <taxon>Pleocyemata</taxon>
        <taxon>Anomura</taxon>
        <taxon>Galatheoidea</taxon>
        <taxon>Porcellanidae</taxon>
        <taxon>Petrolisthes</taxon>
    </lineage>
</organism>
<evidence type="ECO:0000256" key="1">
    <source>
        <dbReference type="RuleBase" id="RU364054"/>
    </source>
</evidence>
<dbReference type="PANTHER" id="PTHR13914">
    <property type="entry name" value="PROLINE OXIDASE"/>
    <property type="match status" value="1"/>
</dbReference>
<comment type="caution">
    <text evidence="2">The sequence shown here is derived from an EMBL/GenBank/DDBJ whole genome shotgun (WGS) entry which is preliminary data.</text>
</comment>
<dbReference type="Proteomes" id="UP001292094">
    <property type="component" value="Unassembled WGS sequence"/>
</dbReference>
<keyword evidence="1" id="KW-0642">Proline metabolism</keyword>
<dbReference type="Gene3D" id="3.20.20.220">
    <property type="match status" value="1"/>
</dbReference>
<dbReference type="AlphaFoldDB" id="A0AAE1PMR2"/>
<dbReference type="EC" id="1.5.5.2" evidence="1"/>
<proteinExistence type="inferred from homology"/>
<comment type="similarity">
    <text evidence="1">Belongs to the proline oxidase family.</text>
</comment>
<dbReference type="GO" id="GO:0010133">
    <property type="term" value="P:L-proline catabolic process to L-glutamate"/>
    <property type="evidence" value="ECO:0007669"/>
    <property type="project" value="TreeGrafter"/>
</dbReference>
<accession>A0AAE1PMR2</accession>